<reference evidence="1 2" key="1">
    <citation type="submission" date="2021-06" db="EMBL/GenBank/DDBJ databases">
        <title>Caerostris extrusa draft genome.</title>
        <authorList>
            <person name="Kono N."/>
            <person name="Arakawa K."/>
        </authorList>
    </citation>
    <scope>NUCLEOTIDE SEQUENCE [LARGE SCALE GENOMIC DNA]</scope>
</reference>
<protein>
    <submittedName>
        <fullName evidence="1">Uncharacterized protein</fullName>
    </submittedName>
</protein>
<organism evidence="1 2">
    <name type="scientific">Caerostris extrusa</name>
    <name type="common">Bark spider</name>
    <name type="synonym">Caerostris bankana</name>
    <dbReference type="NCBI Taxonomy" id="172846"/>
    <lineage>
        <taxon>Eukaryota</taxon>
        <taxon>Metazoa</taxon>
        <taxon>Ecdysozoa</taxon>
        <taxon>Arthropoda</taxon>
        <taxon>Chelicerata</taxon>
        <taxon>Arachnida</taxon>
        <taxon>Araneae</taxon>
        <taxon>Araneomorphae</taxon>
        <taxon>Entelegynae</taxon>
        <taxon>Araneoidea</taxon>
        <taxon>Araneidae</taxon>
        <taxon>Caerostris</taxon>
    </lineage>
</organism>
<proteinExistence type="predicted"/>
<name>A0AAV4XGU0_CAEEX</name>
<keyword evidence="2" id="KW-1185">Reference proteome</keyword>
<dbReference type="EMBL" id="BPLR01017777">
    <property type="protein sequence ID" value="GIY94362.1"/>
    <property type="molecule type" value="Genomic_DNA"/>
</dbReference>
<dbReference type="Proteomes" id="UP001054945">
    <property type="component" value="Unassembled WGS sequence"/>
</dbReference>
<evidence type="ECO:0000313" key="1">
    <source>
        <dbReference type="EMBL" id="GIY94362.1"/>
    </source>
</evidence>
<evidence type="ECO:0000313" key="2">
    <source>
        <dbReference type="Proteomes" id="UP001054945"/>
    </source>
</evidence>
<comment type="caution">
    <text evidence="1">The sequence shown here is derived from an EMBL/GenBank/DDBJ whole genome shotgun (WGS) entry which is preliminary data.</text>
</comment>
<accession>A0AAV4XGU0</accession>
<sequence length="126" mass="14609">MPLNPNFHVQFSNRHRNYSTFSVSKLNEFGRLMYLIRAHLHITLTGHYLVGPFMLMRGQILNRITCSGDNVCRHSETKDFSIPVKLNIYLASCEMNSEALLKEISKRICVFVANKACQKRTWSFVI</sequence>
<gene>
    <name evidence="1" type="ORF">CEXT_349651</name>
</gene>
<dbReference type="AlphaFoldDB" id="A0AAV4XGU0"/>